<name>A0A6P7TPQ8_9MOLL</name>
<keyword evidence="9" id="KW-1015">Disulfide bond</keyword>
<keyword evidence="8" id="KW-0443">Lipid metabolism</keyword>
<dbReference type="InterPro" id="IPR033113">
    <property type="entry name" value="PLA2_histidine"/>
</dbReference>
<dbReference type="RefSeq" id="XP_029651402.1">
    <property type="nucleotide sequence ID" value="XM_029795542.2"/>
</dbReference>
<keyword evidence="5" id="KW-0479">Metal-binding</keyword>
<dbReference type="KEGG" id="osn:115224686"/>
<evidence type="ECO:0000256" key="9">
    <source>
        <dbReference type="ARBA" id="ARBA00023157"/>
    </source>
</evidence>
<evidence type="ECO:0000256" key="4">
    <source>
        <dbReference type="ARBA" id="ARBA00022525"/>
    </source>
</evidence>
<sequence>MRKPYYVEEAVLDKMVSECHRRTNDTADRIVQIRRKRGIIPMFPGTKWCGDGNISRNYDDLGNNEETDKCCRSHDHCVEYILPFTRRYGLFNWSIFTKCSCNCDNRFYDCLKNSTDAAADTIGYIFFNMLGRECFTSQYPDRCVRKILFLCVEHDFNKEKAKVMRFIKGRKY</sequence>
<dbReference type="GO" id="GO:0050482">
    <property type="term" value="P:arachidonate secretion"/>
    <property type="evidence" value="ECO:0007669"/>
    <property type="project" value="InterPro"/>
</dbReference>
<evidence type="ECO:0000256" key="1">
    <source>
        <dbReference type="ARBA" id="ARBA00001913"/>
    </source>
</evidence>
<dbReference type="Proteomes" id="UP000515154">
    <property type="component" value="Linkage group LG26"/>
</dbReference>
<dbReference type="AlphaFoldDB" id="A0A6P7TPQ8"/>
<comment type="subcellular location">
    <subcellularLocation>
        <location evidence="2">Secreted</location>
    </subcellularLocation>
</comment>
<reference evidence="12" key="1">
    <citation type="submission" date="2025-08" db="UniProtKB">
        <authorList>
            <consortium name="RefSeq"/>
        </authorList>
    </citation>
    <scope>IDENTIFICATION</scope>
</reference>
<protein>
    <recommendedName>
        <fullName evidence="3">phospholipase A2</fullName>
        <ecNumber evidence="3">3.1.1.4</ecNumber>
    </recommendedName>
</protein>
<comment type="cofactor">
    <cofactor evidence="1">
        <name>Ca(2+)</name>
        <dbReference type="ChEBI" id="CHEBI:29108"/>
    </cofactor>
</comment>
<proteinExistence type="predicted"/>
<dbReference type="GO" id="GO:0006644">
    <property type="term" value="P:phospholipid metabolic process"/>
    <property type="evidence" value="ECO:0007669"/>
    <property type="project" value="InterPro"/>
</dbReference>
<evidence type="ECO:0000256" key="2">
    <source>
        <dbReference type="ARBA" id="ARBA00004613"/>
    </source>
</evidence>
<evidence type="ECO:0000313" key="12">
    <source>
        <dbReference type="RefSeq" id="XP_029651402.1"/>
    </source>
</evidence>
<evidence type="ECO:0000256" key="8">
    <source>
        <dbReference type="ARBA" id="ARBA00023098"/>
    </source>
</evidence>
<evidence type="ECO:0000256" key="6">
    <source>
        <dbReference type="ARBA" id="ARBA00022801"/>
    </source>
</evidence>
<dbReference type="GO" id="GO:0005576">
    <property type="term" value="C:extracellular region"/>
    <property type="evidence" value="ECO:0007669"/>
    <property type="project" value="UniProtKB-SubCell"/>
</dbReference>
<keyword evidence="6" id="KW-0378">Hydrolase</keyword>
<dbReference type="InterPro" id="IPR016090">
    <property type="entry name" value="PLA2-like_dom"/>
</dbReference>
<keyword evidence="11" id="KW-1185">Reference proteome</keyword>
<feature type="domain" description="Phospholipase A2-like central" evidence="10">
    <location>
        <begin position="43"/>
        <end position="137"/>
    </location>
</feature>
<organism evidence="11 12">
    <name type="scientific">Octopus sinensis</name>
    <name type="common">East Asian common octopus</name>
    <dbReference type="NCBI Taxonomy" id="2607531"/>
    <lineage>
        <taxon>Eukaryota</taxon>
        <taxon>Metazoa</taxon>
        <taxon>Spiralia</taxon>
        <taxon>Lophotrochozoa</taxon>
        <taxon>Mollusca</taxon>
        <taxon>Cephalopoda</taxon>
        <taxon>Coleoidea</taxon>
        <taxon>Octopodiformes</taxon>
        <taxon>Octopoda</taxon>
        <taxon>Incirrata</taxon>
        <taxon>Octopodidae</taxon>
        <taxon>Octopus</taxon>
    </lineage>
</organism>
<evidence type="ECO:0000256" key="3">
    <source>
        <dbReference type="ARBA" id="ARBA00013278"/>
    </source>
</evidence>
<keyword evidence="4" id="KW-0964">Secreted</keyword>
<keyword evidence="7" id="KW-0106">Calcium</keyword>
<dbReference type="PROSITE" id="PS00118">
    <property type="entry name" value="PA2_HIS"/>
    <property type="match status" value="1"/>
</dbReference>
<dbReference type="GO" id="GO:0004623">
    <property type="term" value="F:phospholipase A2 activity"/>
    <property type="evidence" value="ECO:0007669"/>
    <property type="project" value="UniProtKB-EC"/>
</dbReference>
<dbReference type="FunFam" id="1.20.90.10:FF:000002">
    <property type="entry name" value="Phospholipase A2 group III"/>
    <property type="match status" value="1"/>
</dbReference>
<evidence type="ECO:0000259" key="10">
    <source>
        <dbReference type="Pfam" id="PF05826"/>
    </source>
</evidence>
<dbReference type="EC" id="3.1.1.4" evidence="3"/>
<gene>
    <name evidence="12" type="primary">LOC115224686</name>
</gene>
<evidence type="ECO:0000256" key="7">
    <source>
        <dbReference type="ARBA" id="ARBA00022837"/>
    </source>
</evidence>
<evidence type="ECO:0000313" key="11">
    <source>
        <dbReference type="Proteomes" id="UP000515154"/>
    </source>
</evidence>
<dbReference type="SUPFAM" id="SSF48619">
    <property type="entry name" value="Phospholipase A2, PLA2"/>
    <property type="match status" value="1"/>
</dbReference>
<dbReference type="Gene3D" id="1.20.90.10">
    <property type="entry name" value="Phospholipase A2 domain"/>
    <property type="match status" value="1"/>
</dbReference>
<dbReference type="InterPro" id="IPR036444">
    <property type="entry name" value="PLipase_A2_dom_sf"/>
</dbReference>
<dbReference type="Pfam" id="PF05826">
    <property type="entry name" value="Phospholip_A2_2"/>
    <property type="match status" value="1"/>
</dbReference>
<dbReference type="GO" id="GO:0046872">
    <property type="term" value="F:metal ion binding"/>
    <property type="evidence" value="ECO:0007669"/>
    <property type="project" value="UniProtKB-KW"/>
</dbReference>
<accession>A0A6P7TPQ8</accession>
<evidence type="ECO:0000256" key="5">
    <source>
        <dbReference type="ARBA" id="ARBA00022723"/>
    </source>
</evidence>
<dbReference type="PANTHER" id="PTHR12253">
    <property type="entry name" value="RH14732P"/>
    <property type="match status" value="1"/>
</dbReference>